<feature type="compositionally biased region" description="Low complexity" evidence="1">
    <location>
        <begin position="70"/>
        <end position="84"/>
    </location>
</feature>
<organism evidence="3 4">
    <name type="scientific">Mycena rosella</name>
    <name type="common">Pink bonnet</name>
    <name type="synonym">Agaricus rosellus</name>
    <dbReference type="NCBI Taxonomy" id="1033263"/>
    <lineage>
        <taxon>Eukaryota</taxon>
        <taxon>Fungi</taxon>
        <taxon>Dikarya</taxon>
        <taxon>Basidiomycota</taxon>
        <taxon>Agaricomycotina</taxon>
        <taxon>Agaricomycetes</taxon>
        <taxon>Agaricomycetidae</taxon>
        <taxon>Agaricales</taxon>
        <taxon>Marasmiineae</taxon>
        <taxon>Mycenaceae</taxon>
        <taxon>Mycena</taxon>
    </lineage>
</organism>
<dbReference type="GO" id="GO:0006298">
    <property type="term" value="P:mismatch repair"/>
    <property type="evidence" value="ECO:0007669"/>
    <property type="project" value="InterPro"/>
</dbReference>
<reference evidence="3" key="1">
    <citation type="submission" date="2023-03" db="EMBL/GenBank/DDBJ databases">
        <title>Massive genome expansion in bonnet fungi (Mycena s.s.) driven by repeated elements and novel gene families across ecological guilds.</title>
        <authorList>
            <consortium name="Lawrence Berkeley National Laboratory"/>
            <person name="Harder C.B."/>
            <person name="Miyauchi S."/>
            <person name="Viragh M."/>
            <person name="Kuo A."/>
            <person name="Thoen E."/>
            <person name="Andreopoulos B."/>
            <person name="Lu D."/>
            <person name="Skrede I."/>
            <person name="Drula E."/>
            <person name="Henrissat B."/>
            <person name="Morin E."/>
            <person name="Kohler A."/>
            <person name="Barry K."/>
            <person name="LaButti K."/>
            <person name="Morin E."/>
            <person name="Salamov A."/>
            <person name="Lipzen A."/>
            <person name="Mereny Z."/>
            <person name="Hegedus B."/>
            <person name="Baldrian P."/>
            <person name="Stursova M."/>
            <person name="Weitz H."/>
            <person name="Taylor A."/>
            <person name="Grigoriev I.V."/>
            <person name="Nagy L.G."/>
            <person name="Martin F."/>
            <person name="Kauserud H."/>
        </authorList>
    </citation>
    <scope>NUCLEOTIDE SEQUENCE</scope>
    <source>
        <strain evidence="3">CBHHK067</strain>
    </source>
</reference>
<dbReference type="Gene3D" id="3.30.1370.100">
    <property type="entry name" value="MutL, C-terminal domain, regulatory subdomain"/>
    <property type="match status" value="1"/>
</dbReference>
<evidence type="ECO:0000313" key="3">
    <source>
        <dbReference type="EMBL" id="KAJ7687128.1"/>
    </source>
</evidence>
<evidence type="ECO:0000256" key="1">
    <source>
        <dbReference type="SAM" id="MobiDB-lite"/>
    </source>
</evidence>
<dbReference type="InterPro" id="IPR038973">
    <property type="entry name" value="MutL/Mlh/Pms-like"/>
</dbReference>
<dbReference type="Proteomes" id="UP001221757">
    <property type="component" value="Unassembled WGS sequence"/>
</dbReference>
<feature type="region of interest" description="Disordered" evidence="1">
    <location>
        <begin position="31"/>
        <end position="85"/>
    </location>
</feature>
<dbReference type="SUPFAM" id="SSF118116">
    <property type="entry name" value="DNA mismatch repair protein MutL"/>
    <property type="match status" value="1"/>
</dbReference>
<dbReference type="InterPro" id="IPR037198">
    <property type="entry name" value="MutL_C_sf"/>
</dbReference>
<evidence type="ECO:0000259" key="2">
    <source>
        <dbReference type="SMART" id="SM00853"/>
    </source>
</evidence>
<comment type="caution">
    <text evidence="3">The sequence shown here is derived from an EMBL/GenBank/DDBJ whole genome shotgun (WGS) entry which is preliminary data.</text>
</comment>
<feature type="domain" description="MutL C-terminal dimerisation" evidence="2">
    <location>
        <begin position="268"/>
        <end position="397"/>
    </location>
</feature>
<gene>
    <name evidence="3" type="ORF">B0H17DRAFT_1136449</name>
</gene>
<name>A0AAD7DAN3_MYCRO</name>
<sequence>MNIETPAVLCALNTSFPQVVNYCSHRGTSCATTPEDSGLQPQGAAGTESAGIAPAPSSASYVRKKRCSEPEGVPGEAEPEVPAAKSARRGLCTSLAGFSSAESQRAPAIEVDEDEFRATKTRMLVWFRRLSVDSDAMNADSQSESVSSPAKPAPEPDEDEITLLLSAFALDTSISATPFLEEVVSHPEVIWDMDGTCGDVSLWFNLPKIAASPGWLRQNLTTASAHKAVDAPLKVPLDAGIIDAVVDAAAMAALARTIENMDFGAMQIVGQFNLGFIITRRRTDEMDDLFIVDQRAADENFETLQQTTCIKFQKLFRSQLLELTASDELLALENIEVLRQSGFEIDLQTDARLSLTAQLVSKDTVFEMKGKTWRNSSTLCTSSPQASVRYSKLGRHMGTMEQPWNARPKMHHLAHILEGQERTGVTSAPDLGC</sequence>
<feature type="compositionally biased region" description="Low complexity" evidence="1">
    <location>
        <begin position="49"/>
        <end position="60"/>
    </location>
</feature>
<feature type="compositionally biased region" description="Polar residues" evidence="1">
    <location>
        <begin position="139"/>
        <end position="148"/>
    </location>
</feature>
<dbReference type="GO" id="GO:0005524">
    <property type="term" value="F:ATP binding"/>
    <property type="evidence" value="ECO:0007669"/>
    <property type="project" value="InterPro"/>
</dbReference>
<dbReference type="EMBL" id="JARKIE010000090">
    <property type="protein sequence ID" value="KAJ7687128.1"/>
    <property type="molecule type" value="Genomic_DNA"/>
</dbReference>
<keyword evidence="4" id="KW-1185">Reference proteome</keyword>
<proteinExistence type="predicted"/>
<evidence type="ECO:0000313" key="4">
    <source>
        <dbReference type="Proteomes" id="UP001221757"/>
    </source>
</evidence>
<feature type="region of interest" description="Disordered" evidence="1">
    <location>
        <begin position="137"/>
        <end position="157"/>
    </location>
</feature>
<dbReference type="Gene3D" id="3.30.1540.20">
    <property type="entry name" value="MutL, C-terminal domain, dimerisation subdomain"/>
    <property type="match status" value="1"/>
</dbReference>
<dbReference type="GO" id="GO:0032389">
    <property type="term" value="C:MutLalpha complex"/>
    <property type="evidence" value="ECO:0007669"/>
    <property type="project" value="TreeGrafter"/>
</dbReference>
<dbReference type="GO" id="GO:0140664">
    <property type="term" value="F:ATP-dependent DNA damage sensor activity"/>
    <property type="evidence" value="ECO:0007669"/>
    <property type="project" value="InterPro"/>
</dbReference>
<dbReference type="InterPro" id="IPR014790">
    <property type="entry name" value="MutL_C"/>
</dbReference>
<dbReference type="SMART" id="SM00853">
    <property type="entry name" value="MutL_C"/>
    <property type="match status" value="1"/>
</dbReference>
<protein>
    <recommendedName>
        <fullName evidence="2">MutL C-terminal dimerisation domain-containing protein</fullName>
    </recommendedName>
</protein>
<dbReference type="PANTHER" id="PTHR10073:SF52">
    <property type="entry name" value="MISMATCH REPAIR ENDONUCLEASE PMS2"/>
    <property type="match status" value="1"/>
</dbReference>
<dbReference type="PANTHER" id="PTHR10073">
    <property type="entry name" value="DNA MISMATCH REPAIR PROTEIN MLH, PMS, MUTL"/>
    <property type="match status" value="1"/>
</dbReference>
<dbReference type="GO" id="GO:0016887">
    <property type="term" value="F:ATP hydrolysis activity"/>
    <property type="evidence" value="ECO:0007669"/>
    <property type="project" value="InterPro"/>
</dbReference>
<dbReference type="AlphaFoldDB" id="A0AAD7DAN3"/>
<accession>A0AAD7DAN3</accession>
<dbReference type="InterPro" id="IPR042120">
    <property type="entry name" value="MutL_C_dimsub"/>
</dbReference>
<dbReference type="InterPro" id="IPR042121">
    <property type="entry name" value="MutL_C_regsub"/>
</dbReference>
<dbReference type="Pfam" id="PF08676">
    <property type="entry name" value="MutL_C"/>
    <property type="match status" value="1"/>
</dbReference>